<dbReference type="InterPro" id="IPR001962">
    <property type="entry name" value="Asn_synthase"/>
</dbReference>
<evidence type="ECO:0000256" key="1">
    <source>
        <dbReference type="ARBA" id="ARBA00022741"/>
    </source>
</evidence>
<evidence type="ECO:0000259" key="3">
    <source>
        <dbReference type="Pfam" id="PF00733"/>
    </source>
</evidence>
<dbReference type="STRING" id="1220188.A0A4S3JAF1"/>
<dbReference type="InterPro" id="IPR050795">
    <property type="entry name" value="Asn_Synthetase"/>
</dbReference>
<comment type="caution">
    <text evidence="4">The sequence shown here is derived from an EMBL/GenBank/DDBJ whole genome shotgun (WGS) entry which is preliminary data.</text>
</comment>
<organism evidence="4 5">
    <name type="scientific">Aspergillus tanneri</name>
    <dbReference type="NCBI Taxonomy" id="1220188"/>
    <lineage>
        <taxon>Eukaryota</taxon>
        <taxon>Fungi</taxon>
        <taxon>Dikarya</taxon>
        <taxon>Ascomycota</taxon>
        <taxon>Pezizomycotina</taxon>
        <taxon>Eurotiomycetes</taxon>
        <taxon>Eurotiomycetidae</taxon>
        <taxon>Eurotiales</taxon>
        <taxon>Aspergillaceae</taxon>
        <taxon>Aspergillus</taxon>
        <taxon>Aspergillus subgen. Circumdati</taxon>
    </lineage>
</organism>
<keyword evidence="5" id="KW-1185">Reference proteome</keyword>
<dbReference type="Proteomes" id="UP000308092">
    <property type="component" value="Unassembled WGS sequence"/>
</dbReference>
<accession>A0A4S3JAF1</accession>
<keyword evidence="2" id="KW-0067">ATP-binding</keyword>
<gene>
    <name evidence="4" type="ORF">EYZ11_009287</name>
</gene>
<dbReference type="GO" id="GO:0004066">
    <property type="term" value="F:asparagine synthase (glutamine-hydrolyzing) activity"/>
    <property type="evidence" value="ECO:0007669"/>
    <property type="project" value="InterPro"/>
</dbReference>
<dbReference type="Pfam" id="PF00733">
    <property type="entry name" value="Asn_synthase"/>
    <property type="match status" value="1"/>
</dbReference>
<dbReference type="EMBL" id="SOSA01000433">
    <property type="protein sequence ID" value="THC91248.1"/>
    <property type="molecule type" value="Genomic_DNA"/>
</dbReference>
<dbReference type="GO" id="GO:0005829">
    <property type="term" value="C:cytosol"/>
    <property type="evidence" value="ECO:0007669"/>
    <property type="project" value="TreeGrafter"/>
</dbReference>
<protein>
    <recommendedName>
        <fullName evidence="3">Asparagine synthetase domain-containing protein</fullName>
    </recommendedName>
</protein>
<dbReference type="PANTHER" id="PTHR11772">
    <property type="entry name" value="ASPARAGINE SYNTHETASE"/>
    <property type="match status" value="1"/>
</dbReference>
<dbReference type="GO" id="GO:0006529">
    <property type="term" value="P:asparagine biosynthetic process"/>
    <property type="evidence" value="ECO:0007669"/>
    <property type="project" value="InterPro"/>
</dbReference>
<evidence type="ECO:0000313" key="5">
    <source>
        <dbReference type="Proteomes" id="UP000308092"/>
    </source>
</evidence>
<dbReference type="AlphaFoldDB" id="A0A4S3JAF1"/>
<sequence>MGPIYAVVNGELYGYEYYRTELEQEYDFKVFKNRLLVATEMKAFLSFAWKPQCDYPDKRVLETRSEAEVIEGVREYVTEAVRLRLRADVPVGVYLSGGLNSSSVAGIVAHLIKEEGAKLGTIAIRGISAESSMDIARRTVKWLGVEFHTVHMDEVALASRFEDAVWHSETPLPDVSGTGKLALVEKFIPWE</sequence>
<evidence type="ECO:0000313" key="4">
    <source>
        <dbReference type="EMBL" id="THC91248.1"/>
    </source>
</evidence>
<dbReference type="SUPFAM" id="SSF52402">
    <property type="entry name" value="Adenine nucleotide alpha hydrolases-like"/>
    <property type="match status" value="1"/>
</dbReference>
<keyword evidence="1" id="KW-0547">Nucleotide-binding</keyword>
<reference evidence="4 5" key="1">
    <citation type="submission" date="2019-03" db="EMBL/GenBank/DDBJ databases">
        <title>The genome sequence of a newly discovered highly antifungal drug resistant Aspergillus species, Aspergillus tanneri NIH 1004.</title>
        <authorList>
            <person name="Mounaud S."/>
            <person name="Singh I."/>
            <person name="Joardar V."/>
            <person name="Pakala S."/>
            <person name="Pakala S."/>
            <person name="Venepally P."/>
            <person name="Hoover J."/>
            <person name="Nierman W."/>
            <person name="Chung J."/>
            <person name="Losada L."/>
        </authorList>
    </citation>
    <scope>NUCLEOTIDE SEQUENCE [LARGE SCALE GENOMIC DNA]</scope>
    <source>
        <strain evidence="4 5">NIH1004</strain>
    </source>
</reference>
<name>A0A4S3JAF1_9EURO</name>
<dbReference type="GO" id="GO:0005524">
    <property type="term" value="F:ATP binding"/>
    <property type="evidence" value="ECO:0007669"/>
    <property type="project" value="UniProtKB-KW"/>
</dbReference>
<proteinExistence type="predicted"/>
<dbReference type="VEuPathDB" id="FungiDB:EYZ11_009287"/>
<dbReference type="PANTHER" id="PTHR11772:SF17">
    <property type="entry name" value="ASPARAGINE SYNTHETASE (EUROFUNG)"/>
    <property type="match status" value="1"/>
</dbReference>
<evidence type="ECO:0000256" key="2">
    <source>
        <dbReference type="ARBA" id="ARBA00022840"/>
    </source>
</evidence>
<dbReference type="Gene3D" id="3.40.50.620">
    <property type="entry name" value="HUPs"/>
    <property type="match status" value="1"/>
</dbReference>
<dbReference type="InterPro" id="IPR014729">
    <property type="entry name" value="Rossmann-like_a/b/a_fold"/>
</dbReference>
<feature type="domain" description="Asparagine synthetase" evidence="3">
    <location>
        <begin position="73"/>
        <end position="184"/>
    </location>
</feature>